<evidence type="ECO:0000256" key="1">
    <source>
        <dbReference type="ARBA" id="ARBA00002778"/>
    </source>
</evidence>
<dbReference type="EC" id="2.1.1.211" evidence="4 12"/>
<evidence type="ECO:0000256" key="7">
    <source>
        <dbReference type="ARBA" id="ARBA00022603"/>
    </source>
</evidence>
<comment type="function">
    <text evidence="12">Adenosyl-L-methionine (AdoMet)-dependent tRNA (uracil-O(2)-)-methyltransferase.</text>
</comment>
<dbReference type="EMBL" id="JAATWM020000001">
    <property type="protein sequence ID" value="KAF9882324.1"/>
    <property type="molecule type" value="Genomic_DNA"/>
</dbReference>
<dbReference type="SUPFAM" id="SSF53335">
    <property type="entry name" value="S-adenosyl-L-methionine-dependent methyltransferases"/>
    <property type="match status" value="1"/>
</dbReference>
<keyword evidence="10 12" id="KW-0819">tRNA processing</keyword>
<dbReference type="GO" id="GO:0005737">
    <property type="term" value="C:cytoplasm"/>
    <property type="evidence" value="ECO:0007669"/>
    <property type="project" value="UniProtKB-SubCell"/>
</dbReference>
<dbReference type="PANTHER" id="PTHR21210:SF0">
    <property type="entry name" value="TRNA (URACIL-O(2)-)-METHYLTRANSFERASE-RELATED"/>
    <property type="match status" value="1"/>
</dbReference>
<evidence type="ECO:0000256" key="8">
    <source>
        <dbReference type="ARBA" id="ARBA00022679"/>
    </source>
</evidence>
<keyword evidence="14" id="KW-1185">Reference proteome</keyword>
<evidence type="ECO:0000313" key="14">
    <source>
        <dbReference type="Proteomes" id="UP000781932"/>
    </source>
</evidence>
<evidence type="ECO:0000256" key="10">
    <source>
        <dbReference type="ARBA" id="ARBA00022694"/>
    </source>
</evidence>
<evidence type="ECO:0000256" key="5">
    <source>
        <dbReference type="ARBA" id="ARBA00017788"/>
    </source>
</evidence>
<evidence type="ECO:0000256" key="4">
    <source>
        <dbReference type="ARBA" id="ARBA00012795"/>
    </source>
</evidence>
<reference evidence="13" key="1">
    <citation type="submission" date="2020-03" db="EMBL/GenBank/DDBJ databases">
        <authorList>
            <person name="He L."/>
        </authorList>
    </citation>
    <scope>NUCLEOTIDE SEQUENCE</scope>
    <source>
        <strain evidence="13">CkLH20</strain>
    </source>
</reference>
<dbReference type="InterPro" id="IPR011671">
    <property type="entry name" value="tRNA_uracil_MeTrfase"/>
</dbReference>
<reference evidence="13" key="2">
    <citation type="submission" date="2020-11" db="EMBL/GenBank/DDBJ databases">
        <title>Whole genome sequencing of Colletotrichum sp.</title>
        <authorList>
            <person name="Li H."/>
        </authorList>
    </citation>
    <scope>NUCLEOTIDE SEQUENCE</scope>
    <source>
        <strain evidence="13">CkLH20</strain>
    </source>
</reference>
<evidence type="ECO:0000313" key="13">
    <source>
        <dbReference type="EMBL" id="KAF9882324.1"/>
    </source>
</evidence>
<evidence type="ECO:0000256" key="3">
    <source>
        <dbReference type="ARBA" id="ARBA00009056"/>
    </source>
</evidence>
<dbReference type="PANTHER" id="PTHR21210">
    <property type="entry name" value="TRNA (URACIL-O(2)-)-METHYLTRANSFERASE-RELATED"/>
    <property type="match status" value="1"/>
</dbReference>
<proteinExistence type="inferred from homology"/>
<dbReference type="InterPro" id="IPR029063">
    <property type="entry name" value="SAM-dependent_MTases_sf"/>
</dbReference>
<evidence type="ECO:0000256" key="12">
    <source>
        <dbReference type="RuleBase" id="RU368004"/>
    </source>
</evidence>
<evidence type="ECO:0000256" key="6">
    <source>
        <dbReference type="ARBA" id="ARBA00022490"/>
    </source>
</evidence>
<comment type="subcellular location">
    <subcellularLocation>
        <location evidence="2 12">Cytoplasm</location>
    </subcellularLocation>
</comment>
<name>A0A9P6IGY5_9PEZI</name>
<organism evidence="13 14">
    <name type="scientific">Colletotrichum karsti</name>
    <dbReference type="NCBI Taxonomy" id="1095194"/>
    <lineage>
        <taxon>Eukaryota</taxon>
        <taxon>Fungi</taxon>
        <taxon>Dikarya</taxon>
        <taxon>Ascomycota</taxon>
        <taxon>Pezizomycotina</taxon>
        <taxon>Sordariomycetes</taxon>
        <taxon>Hypocreomycetidae</taxon>
        <taxon>Glomerellales</taxon>
        <taxon>Glomerellaceae</taxon>
        <taxon>Colletotrichum</taxon>
        <taxon>Colletotrichum boninense species complex</taxon>
    </lineage>
</organism>
<comment type="catalytic activity">
    <reaction evidence="11 12">
        <text>uridine(44) in tRNA(Ser) + S-adenosyl-L-methionine = 2'-O-methyluridine(44) in tRNA(Ser) + S-adenosyl-L-homocysteine + H(+)</text>
        <dbReference type="Rhea" id="RHEA:43100"/>
        <dbReference type="Rhea" id="RHEA-COMP:10339"/>
        <dbReference type="Rhea" id="RHEA-COMP:10340"/>
        <dbReference type="ChEBI" id="CHEBI:15378"/>
        <dbReference type="ChEBI" id="CHEBI:57856"/>
        <dbReference type="ChEBI" id="CHEBI:59789"/>
        <dbReference type="ChEBI" id="CHEBI:65315"/>
        <dbReference type="ChEBI" id="CHEBI:74478"/>
        <dbReference type="EC" id="2.1.1.211"/>
    </reaction>
</comment>
<dbReference type="GeneID" id="62156154"/>
<keyword evidence="7 12" id="KW-0489">Methyltransferase</keyword>
<dbReference type="OrthoDB" id="10047021at2759"/>
<sequence length="569" mass="63073">MGPGRDPAGLAANRLAPFLHIHAISARVTSLTPDHTQKSHYSFFPQPAAQETNISSLIAMAFDPTALGPSEEPAIHDLSGEIWHPLFRHECAFGPDVFEDVMMNLVKNPNINSSWLFRADILNDTDPGWKPDTPPLSDLPDQQQGVPAAQAVQQPVPVAFKDFRNDRVLVRRLIPRNTRRDDPLEQTCVFASGTPDADADATATAAKTRSLVIYLPHASSPDALPFYHPKVRGVAHLHEWDAAQGVGTVSIHYLFFDEADFAVEKLVRTARMLLSVLYKHGQGRVAGYKKRVHHDVVIPQARFQDRYTQLKLKYARDLVESWAETTDPSKHVFEDLGIAAFLIELWAEMYKDQPFPGFVDIGCGNGLLVYILIQEGYSGWGFDARARKSWAKYNSVQSGKDSLQRLVLLPDVVSRPSCAEGQEPVLDLSQIHNGSFPKGTFIVSNHADELTPWTPILATLSESPFIMIPCCSHTLGGQKHRAPLPRDKTKSQSTYSCLVDWAACIAEDCGWAVETEMLRIPSTRNTAMLGRKRTRDVEEVDIDGVLAKYGGTGGYFESAAKLTKTEKGH</sequence>
<comment type="caution">
    <text evidence="13">The sequence shown here is derived from an EMBL/GenBank/DDBJ whole genome shotgun (WGS) entry which is preliminary data.</text>
</comment>
<dbReference type="Proteomes" id="UP000781932">
    <property type="component" value="Unassembled WGS sequence"/>
</dbReference>
<comment type="function">
    <text evidence="1">Probable adenosyl-L-methionine (AdoMet)-dependent tRNA (uracil-O(2)-)-methyltransferase.</text>
</comment>
<evidence type="ECO:0000256" key="9">
    <source>
        <dbReference type="ARBA" id="ARBA00022691"/>
    </source>
</evidence>
<dbReference type="RefSeq" id="XP_038751785.1">
    <property type="nucleotide sequence ID" value="XM_038883080.1"/>
</dbReference>
<dbReference type="Pfam" id="PF07757">
    <property type="entry name" value="AdoMet_MTase"/>
    <property type="match status" value="1"/>
</dbReference>
<dbReference type="GO" id="GO:0141101">
    <property type="term" value="F:tRNA(Ser) (uridine(44)-2'-O-)-methyltransferase activity"/>
    <property type="evidence" value="ECO:0007669"/>
    <property type="project" value="UniProtKB-EC"/>
</dbReference>
<protein>
    <recommendedName>
        <fullName evidence="5 12">tRNA (uracil-O(2)-)-methyltransferase</fullName>
        <ecNumber evidence="4 12">2.1.1.211</ecNumber>
    </recommendedName>
</protein>
<evidence type="ECO:0000256" key="11">
    <source>
        <dbReference type="ARBA" id="ARBA00047957"/>
    </source>
</evidence>
<comment type="similarity">
    <text evidence="3 12">Belongs to the TRM44 family.</text>
</comment>
<keyword evidence="8 12" id="KW-0808">Transferase</keyword>
<dbReference type="GO" id="GO:0030488">
    <property type="term" value="P:tRNA methylation"/>
    <property type="evidence" value="ECO:0007669"/>
    <property type="project" value="UniProtKB-UniRule"/>
</dbReference>
<keyword evidence="6 12" id="KW-0963">Cytoplasm</keyword>
<evidence type="ECO:0000256" key="2">
    <source>
        <dbReference type="ARBA" id="ARBA00004496"/>
    </source>
</evidence>
<accession>A0A9P6IGY5</accession>
<gene>
    <name evidence="13" type="ORF">CkaCkLH20_00360</name>
</gene>
<dbReference type="AlphaFoldDB" id="A0A9P6IGY5"/>
<keyword evidence="9 12" id="KW-0949">S-adenosyl-L-methionine</keyword>